<protein>
    <submittedName>
        <fullName evidence="3">Unplaced genomic scaffold GYMLUscaffold_116, whole genome shotgun sequence</fullName>
    </submittedName>
</protein>
<feature type="chain" id="PRO_5002219666" evidence="2">
    <location>
        <begin position="17"/>
        <end position="101"/>
    </location>
</feature>
<proteinExistence type="predicted"/>
<dbReference type="OrthoDB" id="10589501at2759"/>
<evidence type="ECO:0000256" key="2">
    <source>
        <dbReference type="SAM" id="SignalP"/>
    </source>
</evidence>
<dbReference type="EMBL" id="KN834864">
    <property type="protein sequence ID" value="KIK51394.1"/>
    <property type="molecule type" value="Genomic_DNA"/>
</dbReference>
<accession>A0A0D0BP92</accession>
<dbReference type="Proteomes" id="UP000053593">
    <property type="component" value="Unassembled WGS sequence"/>
</dbReference>
<feature type="signal peptide" evidence="2">
    <location>
        <begin position="1"/>
        <end position="16"/>
    </location>
</feature>
<evidence type="ECO:0000313" key="3">
    <source>
        <dbReference type="EMBL" id="KIK51394.1"/>
    </source>
</evidence>
<keyword evidence="2" id="KW-0732">Signal</keyword>
<feature type="compositionally biased region" description="Polar residues" evidence="1">
    <location>
        <begin position="78"/>
        <end position="101"/>
    </location>
</feature>
<evidence type="ECO:0000313" key="4">
    <source>
        <dbReference type="Proteomes" id="UP000053593"/>
    </source>
</evidence>
<keyword evidence="4" id="KW-1185">Reference proteome</keyword>
<dbReference type="AlphaFoldDB" id="A0A0D0BP92"/>
<feature type="region of interest" description="Disordered" evidence="1">
    <location>
        <begin position="43"/>
        <end position="101"/>
    </location>
</feature>
<sequence length="101" mass="10786">MSDGLAELIVLCLCCCFNDPLPPSGFCRPCSCCNPNRQRASQEAISAQDESGRRARPTAQQSDLSWPSNRDAEAQAARPTTVQPSTGPIMSSSDPRGELSS</sequence>
<name>A0A0D0BP92_9AGAR</name>
<reference evidence="3 4" key="1">
    <citation type="submission" date="2014-04" db="EMBL/GenBank/DDBJ databases">
        <title>Evolutionary Origins and Diversification of the Mycorrhizal Mutualists.</title>
        <authorList>
            <consortium name="DOE Joint Genome Institute"/>
            <consortium name="Mycorrhizal Genomics Consortium"/>
            <person name="Kohler A."/>
            <person name="Kuo A."/>
            <person name="Nagy L.G."/>
            <person name="Floudas D."/>
            <person name="Copeland A."/>
            <person name="Barry K.W."/>
            <person name="Cichocki N."/>
            <person name="Veneault-Fourrey C."/>
            <person name="LaButti K."/>
            <person name="Lindquist E.A."/>
            <person name="Lipzen A."/>
            <person name="Lundell T."/>
            <person name="Morin E."/>
            <person name="Murat C."/>
            <person name="Riley R."/>
            <person name="Ohm R."/>
            <person name="Sun H."/>
            <person name="Tunlid A."/>
            <person name="Henrissat B."/>
            <person name="Grigoriev I.V."/>
            <person name="Hibbett D.S."/>
            <person name="Martin F."/>
        </authorList>
    </citation>
    <scope>NUCLEOTIDE SEQUENCE [LARGE SCALE GENOMIC DNA]</scope>
    <source>
        <strain evidence="3 4">FD-317 M1</strain>
    </source>
</reference>
<evidence type="ECO:0000256" key="1">
    <source>
        <dbReference type="SAM" id="MobiDB-lite"/>
    </source>
</evidence>
<organism evidence="3 4">
    <name type="scientific">Collybiopsis luxurians FD-317 M1</name>
    <dbReference type="NCBI Taxonomy" id="944289"/>
    <lineage>
        <taxon>Eukaryota</taxon>
        <taxon>Fungi</taxon>
        <taxon>Dikarya</taxon>
        <taxon>Basidiomycota</taxon>
        <taxon>Agaricomycotina</taxon>
        <taxon>Agaricomycetes</taxon>
        <taxon>Agaricomycetidae</taxon>
        <taxon>Agaricales</taxon>
        <taxon>Marasmiineae</taxon>
        <taxon>Omphalotaceae</taxon>
        <taxon>Collybiopsis</taxon>
        <taxon>Collybiopsis luxurians</taxon>
    </lineage>
</organism>
<dbReference type="HOGENOM" id="CLU_2292004_0_0_1"/>
<gene>
    <name evidence="3" type="ORF">GYMLUDRAFT_89030</name>
</gene>
<feature type="compositionally biased region" description="Polar residues" evidence="1">
    <location>
        <begin position="58"/>
        <end position="68"/>
    </location>
</feature>